<evidence type="ECO:0000313" key="2">
    <source>
        <dbReference type="Proteomes" id="UP000011867"/>
    </source>
</evidence>
<accession>M1Y239</accession>
<dbReference type="KEGG" id="nmo:Nmlp_2360"/>
<dbReference type="EMBL" id="HF582854">
    <property type="protein sequence ID" value="CCQ36528.1"/>
    <property type="molecule type" value="Genomic_DNA"/>
</dbReference>
<dbReference type="Proteomes" id="UP000011867">
    <property type="component" value="Chromosome"/>
</dbReference>
<evidence type="ECO:0000313" key="1">
    <source>
        <dbReference type="EMBL" id="CCQ36528.1"/>
    </source>
</evidence>
<keyword evidence="2" id="KW-1185">Reference proteome</keyword>
<organism evidence="1 2">
    <name type="scientific">Natronomonas moolapensis (strain DSM 18674 / CECT 7526 / JCM 14361 / 8.8.11)</name>
    <dbReference type="NCBI Taxonomy" id="268739"/>
    <lineage>
        <taxon>Archaea</taxon>
        <taxon>Methanobacteriati</taxon>
        <taxon>Methanobacteriota</taxon>
        <taxon>Stenosarchaea group</taxon>
        <taxon>Halobacteria</taxon>
        <taxon>Halobacteriales</taxon>
        <taxon>Natronomonadaceae</taxon>
        <taxon>Natronomonas</taxon>
    </lineage>
</organism>
<sequence>MPWADLFERAEAYEVETDAIGAALRGRRERE</sequence>
<dbReference type="AlphaFoldDB" id="M1Y239"/>
<proteinExistence type="predicted"/>
<name>M1Y239_NATM8</name>
<gene>
    <name evidence="1" type="ordered locus">Nmlp_2360</name>
</gene>
<dbReference type="HOGENOM" id="CLU_218208_0_0_2"/>
<reference evidence="1 2" key="1">
    <citation type="journal article" date="2013" name="Genome Announc.">
        <title>Genome of the haloarchaeon Natronomonas moolapensis, a neutrophilic member of a previously haloalkaliphilic genus.</title>
        <authorList>
            <person name="Dyall-Smith M.L."/>
            <person name="Pfeiffer F."/>
            <person name="Oberwinkler T."/>
            <person name="Klee K."/>
            <person name="Rampp M."/>
            <person name="Palm P."/>
            <person name="Gross K."/>
            <person name="Schuster S.C."/>
            <person name="Oesterhelt D."/>
        </authorList>
    </citation>
    <scope>NUCLEOTIDE SEQUENCE [LARGE SCALE GENOMIC DNA]</scope>
    <source>
        <strain evidence="2">DSM 18674 / JCM 14361 / 8.8.11</strain>
    </source>
</reference>
<protein>
    <submittedName>
        <fullName evidence="1">Uncharacterized protein</fullName>
    </submittedName>
</protein>